<keyword evidence="3 6" id="KW-0812">Transmembrane</keyword>
<reference evidence="7 8" key="1">
    <citation type="submission" date="2017-06" db="EMBL/GenBank/DDBJ databases">
        <title>Complete genome sequence of Nitrospirillum amazonense strain CBAmC, an endophytic nitrogen-fixing and plant growth-promoting bacterium, isolated from sugarcane.</title>
        <authorList>
            <person name="Schwab S."/>
            <person name="dos Santos Teixeira K.R."/>
            <person name="Simoes Araujo J.L."/>
            <person name="Soares Vidal M."/>
            <person name="Borges de Freitas H.R."/>
            <person name="Rivello Crivelaro A.L."/>
            <person name="Bueno de Camargo Nunes A."/>
            <person name="dos Santos C.M."/>
            <person name="Palmeira da Silva Rosa D."/>
            <person name="da Silva Padilha D."/>
            <person name="da Silva E."/>
            <person name="Araujo Terra L."/>
            <person name="Soares Mendes V."/>
            <person name="Farinelli L."/>
            <person name="Magalhaes Cruz L."/>
            <person name="Baldani J.I."/>
        </authorList>
    </citation>
    <scope>NUCLEOTIDE SEQUENCE [LARGE SCALE GENOMIC DNA]</scope>
    <source>
        <strain evidence="7 8">CBAmC</strain>
    </source>
</reference>
<evidence type="ECO:0000256" key="6">
    <source>
        <dbReference type="RuleBase" id="RU004379"/>
    </source>
</evidence>
<dbReference type="RefSeq" id="WP_088872260.1">
    <property type="nucleotide sequence ID" value="NZ_CP022110.1"/>
</dbReference>
<feature type="transmembrane region" description="Helical" evidence="6">
    <location>
        <begin position="212"/>
        <end position="235"/>
    </location>
</feature>
<protein>
    <recommendedName>
        <fullName evidence="9">BAX inhibitor (BI)-1/YccA family protein</fullName>
    </recommendedName>
</protein>
<evidence type="ECO:0000256" key="4">
    <source>
        <dbReference type="ARBA" id="ARBA00022989"/>
    </source>
</evidence>
<feature type="transmembrane region" description="Helical" evidence="6">
    <location>
        <begin position="35"/>
        <end position="61"/>
    </location>
</feature>
<gene>
    <name evidence="7" type="ORF">Y958_12685</name>
</gene>
<name>A0A248JSI1_9PROT</name>
<feature type="transmembrane region" description="Helical" evidence="6">
    <location>
        <begin position="150"/>
        <end position="169"/>
    </location>
</feature>
<dbReference type="AlphaFoldDB" id="A0A248JSI1"/>
<evidence type="ECO:0000256" key="2">
    <source>
        <dbReference type="ARBA" id="ARBA00010350"/>
    </source>
</evidence>
<accession>A0A248JSI1</accession>
<organism evidence="7 8">
    <name type="scientific">Nitrospirillum viridazoti CBAmc</name>
    <dbReference type="NCBI Taxonomy" id="1441467"/>
    <lineage>
        <taxon>Bacteria</taxon>
        <taxon>Pseudomonadati</taxon>
        <taxon>Pseudomonadota</taxon>
        <taxon>Alphaproteobacteria</taxon>
        <taxon>Rhodospirillales</taxon>
        <taxon>Azospirillaceae</taxon>
        <taxon>Nitrospirillum</taxon>
        <taxon>Nitrospirillum viridazoti</taxon>
    </lineage>
</organism>
<dbReference type="InterPro" id="IPR006214">
    <property type="entry name" value="Bax_inhibitor_1-related"/>
</dbReference>
<evidence type="ECO:0000313" key="7">
    <source>
        <dbReference type="EMBL" id="ASG21569.1"/>
    </source>
</evidence>
<keyword evidence="8" id="KW-1185">Reference proteome</keyword>
<dbReference type="Proteomes" id="UP000197153">
    <property type="component" value="Chromosome 1"/>
</dbReference>
<dbReference type="GO" id="GO:0005886">
    <property type="term" value="C:plasma membrane"/>
    <property type="evidence" value="ECO:0007669"/>
    <property type="project" value="TreeGrafter"/>
</dbReference>
<sequence>MAIGPYNRFASSTGAYDRALFDEGLRQHMLRVFNYMTVGLIVTGLVAFFGAQSPALVAAIFGTPLKWVVMLAPIGFVFALSAGINRMSSGTLRTVFFAYCAVMGLSLMSLFLVFTGASIARVFFISAATFAGASLYGYTAKRDLTQFGSFLIMGVIGLVIASLVNIFLASSALQFAVSVLGVLIFTGLTAYDSQRIKEMYAESWGVEANTKLAVMGALSLYLDFINIFISLMQLMGARRN</sequence>
<feature type="transmembrane region" description="Helical" evidence="6">
    <location>
        <begin position="175"/>
        <end position="191"/>
    </location>
</feature>
<feature type="transmembrane region" description="Helical" evidence="6">
    <location>
        <begin position="120"/>
        <end position="138"/>
    </location>
</feature>
<dbReference type="Pfam" id="PF01027">
    <property type="entry name" value="Bax1-I"/>
    <property type="match status" value="1"/>
</dbReference>
<evidence type="ECO:0000256" key="1">
    <source>
        <dbReference type="ARBA" id="ARBA00004141"/>
    </source>
</evidence>
<comment type="subcellular location">
    <subcellularLocation>
        <location evidence="1">Membrane</location>
        <topology evidence="1">Multi-pass membrane protein</topology>
    </subcellularLocation>
</comment>
<proteinExistence type="inferred from homology"/>
<feature type="transmembrane region" description="Helical" evidence="6">
    <location>
        <begin position="96"/>
        <end position="114"/>
    </location>
</feature>
<evidence type="ECO:0000256" key="3">
    <source>
        <dbReference type="ARBA" id="ARBA00022692"/>
    </source>
</evidence>
<evidence type="ECO:0008006" key="9">
    <source>
        <dbReference type="Google" id="ProtNLM"/>
    </source>
</evidence>
<comment type="similarity">
    <text evidence="2 6">Belongs to the BI1 family.</text>
</comment>
<feature type="transmembrane region" description="Helical" evidence="6">
    <location>
        <begin position="67"/>
        <end position="84"/>
    </location>
</feature>
<dbReference type="EMBL" id="CP022110">
    <property type="protein sequence ID" value="ASG21569.1"/>
    <property type="molecule type" value="Genomic_DNA"/>
</dbReference>
<evidence type="ECO:0000256" key="5">
    <source>
        <dbReference type="ARBA" id="ARBA00023136"/>
    </source>
</evidence>
<keyword evidence="4 6" id="KW-1133">Transmembrane helix</keyword>
<dbReference type="KEGG" id="nao:Y958_12685"/>
<evidence type="ECO:0000313" key="8">
    <source>
        <dbReference type="Proteomes" id="UP000197153"/>
    </source>
</evidence>
<keyword evidence="5 6" id="KW-0472">Membrane</keyword>
<dbReference type="PANTHER" id="PTHR23291">
    <property type="entry name" value="BAX INHIBITOR-RELATED"/>
    <property type="match status" value="1"/>
</dbReference>
<dbReference type="PANTHER" id="PTHR23291:SF50">
    <property type="entry name" value="PROTEIN LIFEGUARD 4"/>
    <property type="match status" value="1"/>
</dbReference>
<dbReference type="CDD" id="cd10432">
    <property type="entry name" value="BI-1-like_bacterial"/>
    <property type="match status" value="1"/>
</dbReference>